<organism evidence="2 3">
    <name type="scientific">Erwinia aeris</name>
    <dbReference type="NCBI Taxonomy" id="3239803"/>
    <lineage>
        <taxon>Bacteria</taxon>
        <taxon>Pseudomonadati</taxon>
        <taxon>Pseudomonadota</taxon>
        <taxon>Gammaproteobacteria</taxon>
        <taxon>Enterobacterales</taxon>
        <taxon>Erwiniaceae</taxon>
        <taxon>Erwinia</taxon>
    </lineage>
</organism>
<feature type="compositionally biased region" description="Basic and acidic residues" evidence="1">
    <location>
        <begin position="48"/>
        <end position="61"/>
    </location>
</feature>
<dbReference type="EMBL" id="JBGFFX010000020">
    <property type="protein sequence ID" value="MEY8773226.1"/>
    <property type="molecule type" value="Genomic_DNA"/>
</dbReference>
<feature type="region of interest" description="Disordered" evidence="1">
    <location>
        <begin position="1"/>
        <end position="67"/>
    </location>
</feature>
<comment type="caution">
    <text evidence="2">The sequence shown here is derived from an EMBL/GenBank/DDBJ whole genome shotgun (WGS) entry which is preliminary data.</text>
</comment>
<dbReference type="Proteomes" id="UP001565243">
    <property type="component" value="Unassembled WGS sequence"/>
</dbReference>
<feature type="compositionally biased region" description="Basic residues" evidence="1">
    <location>
        <begin position="1"/>
        <end position="10"/>
    </location>
</feature>
<feature type="compositionally biased region" description="Polar residues" evidence="1">
    <location>
        <begin position="11"/>
        <end position="25"/>
    </location>
</feature>
<dbReference type="RefSeq" id="WP_301253024.1">
    <property type="nucleotide sequence ID" value="NZ_JBGFFX010000020.1"/>
</dbReference>
<sequence length="613" mass="68282">MYISGHKHTHNQPPVSDSPSSNTSADESRLTAGAASARDSEPPTEPSSEAKQHGHHPEADKGISGNRKLLVGYKDALSRSMVEGDKKHLARFDNNLRPPSVLLPRAASSPDVIHDSDVLNDFRRQASERGRRYGASAKTVGKNQEAWIDKKTGKGILSGTLWPHDEAVWNTIPDIKNQPSAVFMPGYAVGDRYSAILTMLTYPEMKLTIGYSEKQPVLPAEKKYAMEAFEIITDALKKSGVSQENINKRLSVVRYDGETPLNHISGSFNDPENRKNFTTVLGEKSAICEPQNASPDSHLFHISATTVMMAKHWEDNDDPVRSGAEIRKLVYGLVNEEARAELDSLVDSTIKETGLKDNSVLLWKTNKPFETPVRDAASARQKEAFANPRMFELIHAALEKQGTPVAYIGDGFRNEYKNRIEDRHPWENRSTPDLSKFWQKSALLKERVNQWYFLDRIMQKSNGKAFIGVRSGALEPLSLLGHNVVYLEPKSLFTPERHAPWQGRIPYNRLITEASAGYIDNDTEVELKNLGKEIVADNLRAKLSLGPGDGDRQALVKSLSENNLAGREKIDRHDRIENNIAQGILSPAELSLMLRMVETGQPAHLLMDSEKSG</sequence>
<evidence type="ECO:0000256" key="1">
    <source>
        <dbReference type="SAM" id="MobiDB-lite"/>
    </source>
</evidence>
<evidence type="ECO:0000313" key="3">
    <source>
        <dbReference type="Proteomes" id="UP001565243"/>
    </source>
</evidence>
<protein>
    <submittedName>
        <fullName evidence="2">Uncharacterized protein</fullName>
    </submittedName>
</protein>
<name>A0ABV4EE74_9GAMM</name>
<reference evidence="2 3" key="1">
    <citation type="submission" date="2024-07" db="EMBL/GenBank/DDBJ databases">
        <authorList>
            <person name="Hebao G."/>
        </authorList>
    </citation>
    <scope>NUCLEOTIDE SEQUENCE [LARGE SCALE GENOMIC DNA]</scope>
    <source>
        <strain evidence="2 3">ACCC 02193</strain>
    </source>
</reference>
<gene>
    <name evidence="2" type="ORF">AB6T85_22740</name>
</gene>
<evidence type="ECO:0000313" key="2">
    <source>
        <dbReference type="EMBL" id="MEY8773226.1"/>
    </source>
</evidence>
<accession>A0ABV4EE74</accession>
<keyword evidence="3" id="KW-1185">Reference proteome</keyword>
<proteinExistence type="predicted"/>